<dbReference type="Gene3D" id="3.40.50.150">
    <property type="entry name" value="Vaccinia Virus protein VP39"/>
    <property type="match status" value="1"/>
</dbReference>
<dbReference type="Proteomes" id="UP001227192">
    <property type="component" value="Unassembled WGS sequence"/>
</dbReference>
<dbReference type="InterPro" id="IPR029063">
    <property type="entry name" value="SAM-dependent_MTases_sf"/>
</dbReference>
<organism evidence="1 2">
    <name type="scientific">Penicillium thymicola</name>
    <dbReference type="NCBI Taxonomy" id="293382"/>
    <lineage>
        <taxon>Eukaryota</taxon>
        <taxon>Fungi</taxon>
        <taxon>Dikarya</taxon>
        <taxon>Ascomycota</taxon>
        <taxon>Pezizomycotina</taxon>
        <taxon>Eurotiomycetes</taxon>
        <taxon>Eurotiomycetidae</taxon>
        <taxon>Eurotiales</taxon>
        <taxon>Aspergillaceae</taxon>
        <taxon>Penicillium</taxon>
    </lineage>
</organism>
<evidence type="ECO:0000313" key="2">
    <source>
        <dbReference type="Proteomes" id="UP001227192"/>
    </source>
</evidence>
<reference evidence="1" key="2">
    <citation type="journal article" date="2016" name="Fungal Biol.">
        <title>Ochratoxin A production by Penicillium thymicola.</title>
        <authorList>
            <person name="Nguyen H.D.T."/>
            <person name="McMullin D.R."/>
            <person name="Ponomareva E."/>
            <person name="Riley R."/>
            <person name="Pomraning K.R."/>
            <person name="Baker S.E."/>
            <person name="Seifert K.A."/>
        </authorList>
    </citation>
    <scope>NUCLEOTIDE SEQUENCE</scope>
    <source>
        <strain evidence="1">DAOM 180753</strain>
    </source>
</reference>
<dbReference type="AlphaFoldDB" id="A0AAI9X915"/>
<sequence>MRGLFGILDNWTELLRKAMSCLAPGGWIEIADVCYMTASDDGSLDNAKGLRRFDAMYRKALNLMNPDLGTVSSLYEKMVDAGFQNCSVMKRKIPVSDMSNDPELNELSKYSLEVHEIDTAIISERALQPILNLSAKEVETVLADALSDMRDKNIHAYRFGYVFCAQKPLGA</sequence>
<dbReference type="SUPFAM" id="SSF53335">
    <property type="entry name" value="S-adenosyl-L-methionine-dependent methyltransferases"/>
    <property type="match status" value="1"/>
</dbReference>
<protein>
    <submittedName>
        <fullName evidence="1">Uncharacterized protein</fullName>
    </submittedName>
</protein>
<reference evidence="1" key="1">
    <citation type="submission" date="2015-06" db="EMBL/GenBank/DDBJ databases">
        <authorList>
            <person name="Nguyen H."/>
        </authorList>
    </citation>
    <scope>NUCLEOTIDE SEQUENCE</scope>
    <source>
        <strain evidence="1">DAOM 180753</strain>
    </source>
</reference>
<evidence type="ECO:0000313" key="1">
    <source>
        <dbReference type="EMBL" id="KAJ9488247.1"/>
    </source>
</evidence>
<gene>
    <name evidence="1" type="ORF">VN97_g5056</name>
</gene>
<keyword evidence="2" id="KW-1185">Reference proteome</keyword>
<comment type="caution">
    <text evidence="1">The sequence shown here is derived from an EMBL/GenBank/DDBJ whole genome shotgun (WGS) entry which is preliminary data.</text>
</comment>
<proteinExistence type="predicted"/>
<dbReference type="EMBL" id="LACB01000124">
    <property type="protein sequence ID" value="KAJ9488247.1"/>
    <property type="molecule type" value="Genomic_DNA"/>
</dbReference>
<accession>A0AAI9X915</accession>
<name>A0AAI9X915_PENTH</name>